<dbReference type="InterPro" id="IPR009011">
    <property type="entry name" value="Man6P_isomerase_rcpt-bd_dom_sf"/>
</dbReference>
<evidence type="ECO:0000256" key="7">
    <source>
        <dbReference type="SAM" id="SignalP"/>
    </source>
</evidence>
<dbReference type="GO" id="GO:0017177">
    <property type="term" value="C:glucosidase II complex"/>
    <property type="evidence" value="ECO:0007669"/>
    <property type="project" value="TreeGrafter"/>
</dbReference>
<gene>
    <name evidence="9" type="ORF">FSARC_10236</name>
</gene>
<evidence type="ECO:0000313" key="9">
    <source>
        <dbReference type="EMBL" id="KAF4961268.1"/>
    </source>
</evidence>
<dbReference type="InterPro" id="IPR044865">
    <property type="entry name" value="MRH_dom"/>
</dbReference>
<keyword evidence="4" id="KW-1015">Disulfide bond</keyword>
<reference evidence="9" key="1">
    <citation type="journal article" date="2020" name="BMC Genomics">
        <title>Correction to: Identification and distribution of gene clusters required for synthesis of sphingolipid metabolism inhibitors in diverse species of the filamentous fungus Fusarium.</title>
        <authorList>
            <person name="Kim H.S."/>
            <person name="Lohmar J.M."/>
            <person name="Busman M."/>
            <person name="Brown D.W."/>
            <person name="Naumann T.A."/>
            <person name="Divon H.H."/>
            <person name="Lysoe E."/>
            <person name="Uhlig S."/>
            <person name="Proctor R.H."/>
        </authorList>
    </citation>
    <scope>NUCLEOTIDE SEQUENCE</scope>
    <source>
        <strain evidence="9">NRRL 20472</strain>
    </source>
</reference>
<evidence type="ECO:0000256" key="2">
    <source>
        <dbReference type="ARBA" id="ARBA00022729"/>
    </source>
</evidence>
<dbReference type="InterPro" id="IPR039794">
    <property type="entry name" value="Gtb1-like"/>
</dbReference>
<dbReference type="OrthoDB" id="28322at2759"/>
<evidence type="ECO:0000256" key="4">
    <source>
        <dbReference type="ARBA" id="ARBA00023157"/>
    </source>
</evidence>
<dbReference type="Pfam" id="PF12999">
    <property type="entry name" value="PRKCSH-like"/>
    <property type="match status" value="2"/>
</dbReference>
<dbReference type="PANTHER" id="PTHR12630">
    <property type="entry name" value="N-LINKED OLIGOSACCHARIDE PROCESSING"/>
    <property type="match status" value="1"/>
</dbReference>
<dbReference type="InterPro" id="IPR028146">
    <property type="entry name" value="PRKCSH_N"/>
</dbReference>
<dbReference type="AlphaFoldDB" id="A0A8H4TNR1"/>
<keyword evidence="5" id="KW-0175">Coiled coil</keyword>
<evidence type="ECO:0000259" key="8">
    <source>
        <dbReference type="PROSITE" id="PS51914"/>
    </source>
</evidence>
<dbReference type="Proteomes" id="UP000622797">
    <property type="component" value="Unassembled WGS sequence"/>
</dbReference>
<dbReference type="SUPFAM" id="SSF50911">
    <property type="entry name" value="Mannose 6-phosphate receptor domain"/>
    <property type="match status" value="1"/>
</dbReference>
<evidence type="ECO:0000256" key="3">
    <source>
        <dbReference type="ARBA" id="ARBA00022824"/>
    </source>
</evidence>
<evidence type="ECO:0000256" key="1">
    <source>
        <dbReference type="ARBA" id="ARBA00022387"/>
    </source>
</evidence>
<feature type="signal peptide" evidence="7">
    <location>
        <begin position="1"/>
        <end position="21"/>
    </location>
</feature>
<proteinExistence type="predicted"/>
<feature type="region of interest" description="Disordered" evidence="6">
    <location>
        <begin position="464"/>
        <end position="490"/>
    </location>
</feature>
<dbReference type="GO" id="GO:0006491">
    <property type="term" value="P:N-glycan processing"/>
    <property type="evidence" value="ECO:0007669"/>
    <property type="project" value="TreeGrafter"/>
</dbReference>
<name>A0A8H4TNR1_9HYPO</name>
<feature type="coiled-coil region" evidence="5">
    <location>
        <begin position="248"/>
        <end position="282"/>
    </location>
</feature>
<sequence>MQHPNSVALLSAIYAFTLAAAGGVPRGVGPEFLSHYEGKEEFSCITNAAIKLSLDQINDNTCDCPDGSDEPGTAACANIDPLSPEQPLAGSISGTTNATNALPGFWCANEGHIGMYVPFLYVNDGVCDYELCCDGSEEYAGVGGVKCENKCAEIGKEYRRLEDEKKKNLAKAAKKRGAMVQEAKDLRQRVQNKVVELKKEIATLENKKEELAQKHREAEQQDKGKVVRNEGSGGGKLGVLVGLAKTRVTELRDTLDNVVNQRDALKERVGELEELLTKFKTDYNPNFNDEGVKAAIRSFEDYSARQSEKVIDKILPDEDILSVLKEDSESNGVNWKEFEDDEGSDTDILYNFEAYLPPPVRSLLHSTLDSLRVWAITNGILADNSTPGKESTLVRTAREALDAANRDLTDKTNSINIEQADLDKDYGPDDIFRALKGKCVSIEAGEYTYEQCWLERTLQKSKKGHGSSNMGNFKRIDREMADDEDRIDGKSLGKGERMVLRYEDGQQCWNGPQRRTDVWLGCAETEEVWRVSESEKCVYKMEVGTPAACDFSRWDVGSQPKKPRHRDEL</sequence>
<feature type="coiled-coil region" evidence="5">
    <location>
        <begin position="180"/>
        <end position="224"/>
    </location>
</feature>
<dbReference type="EMBL" id="JABEXW010000613">
    <property type="protein sequence ID" value="KAF4961268.1"/>
    <property type="molecule type" value="Genomic_DNA"/>
</dbReference>
<keyword evidence="2 7" id="KW-0732">Signal</keyword>
<protein>
    <recommendedName>
        <fullName evidence="1">Glucosidase 2 subunit beta</fullName>
    </recommendedName>
</protein>
<dbReference type="Gene3D" id="2.70.130.10">
    <property type="entry name" value="Mannose-6-phosphate receptor binding domain"/>
    <property type="match status" value="1"/>
</dbReference>
<feature type="chain" id="PRO_5034788534" description="Glucosidase 2 subunit beta" evidence="7">
    <location>
        <begin position="22"/>
        <end position="569"/>
    </location>
</feature>
<evidence type="ECO:0000256" key="5">
    <source>
        <dbReference type="SAM" id="Coils"/>
    </source>
</evidence>
<evidence type="ECO:0000256" key="6">
    <source>
        <dbReference type="SAM" id="MobiDB-lite"/>
    </source>
</evidence>
<reference evidence="9" key="2">
    <citation type="submission" date="2020-05" db="EMBL/GenBank/DDBJ databases">
        <authorList>
            <person name="Kim H.-S."/>
            <person name="Proctor R.H."/>
            <person name="Brown D.W."/>
        </authorList>
    </citation>
    <scope>NUCLEOTIDE SEQUENCE</scope>
    <source>
        <strain evidence="9">NRRL 20472</strain>
    </source>
</reference>
<keyword evidence="3" id="KW-0256">Endoplasmic reticulum</keyword>
<dbReference type="InterPro" id="IPR036607">
    <property type="entry name" value="PRKCSH"/>
</dbReference>
<dbReference type="Pfam" id="PF13015">
    <property type="entry name" value="PRKCSH_1"/>
    <property type="match status" value="1"/>
</dbReference>
<comment type="caution">
    <text evidence="9">The sequence shown here is derived from an EMBL/GenBank/DDBJ whole genome shotgun (WGS) entry which is preliminary data.</text>
</comment>
<feature type="domain" description="MRH" evidence="8">
    <location>
        <begin position="437"/>
        <end position="551"/>
    </location>
</feature>
<accession>A0A8H4TNR1</accession>
<evidence type="ECO:0000313" key="10">
    <source>
        <dbReference type="Proteomes" id="UP000622797"/>
    </source>
</evidence>
<organism evidence="9 10">
    <name type="scientific">Fusarium sarcochroum</name>
    <dbReference type="NCBI Taxonomy" id="1208366"/>
    <lineage>
        <taxon>Eukaryota</taxon>
        <taxon>Fungi</taxon>
        <taxon>Dikarya</taxon>
        <taxon>Ascomycota</taxon>
        <taxon>Pezizomycotina</taxon>
        <taxon>Sordariomycetes</taxon>
        <taxon>Hypocreomycetidae</taxon>
        <taxon>Hypocreales</taxon>
        <taxon>Nectriaceae</taxon>
        <taxon>Fusarium</taxon>
        <taxon>Fusarium lateritium species complex</taxon>
    </lineage>
</organism>
<dbReference type="PROSITE" id="PS51914">
    <property type="entry name" value="MRH"/>
    <property type="match status" value="1"/>
</dbReference>
<keyword evidence="10" id="KW-1185">Reference proteome</keyword>
<dbReference type="PANTHER" id="PTHR12630:SF1">
    <property type="entry name" value="GLUCOSIDASE 2 SUBUNIT BETA"/>
    <property type="match status" value="1"/>
</dbReference>